<dbReference type="Proteomes" id="UP000233425">
    <property type="component" value="Unassembled WGS sequence"/>
</dbReference>
<name>A0A2N0UIU7_9FIRM</name>
<dbReference type="AlphaFoldDB" id="A0A2N0UIU7"/>
<comment type="caution">
    <text evidence="3">The sequence shown here is derived from an EMBL/GenBank/DDBJ whole genome shotgun (WGS) entry which is preliminary data.</text>
</comment>
<dbReference type="SUPFAM" id="SSF53756">
    <property type="entry name" value="UDP-Glycosyltransferase/glycogen phosphorylase"/>
    <property type="match status" value="1"/>
</dbReference>
<keyword evidence="4" id="KW-1185">Reference proteome</keyword>
<feature type="domain" description="Glycosyl transferase family 1" evidence="1">
    <location>
        <begin position="232"/>
        <end position="385"/>
    </location>
</feature>
<dbReference type="GO" id="GO:0016757">
    <property type="term" value="F:glycosyltransferase activity"/>
    <property type="evidence" value="ECO:0007669"/>
    <property type="project" value="UniProtKB-KW"/>
</dbReference>
<keyword evidence="3" id="KW-0808">Transferase</keyword>
<dbReference type="CDD" id="cd03801">
    <property type="entry name" value="GT4_PimA-like"/>
    <property type="match status" value="1"/>
</dbReference>
<keyword evidence="3" id="KW-0328">Glycosyltransferase</keyword>
<reference evidence="3" key="1">
    <citation type="journal article" date="2018" name="Environ. Microbiol.">
        <title>Sporulation capability and amylosome conservation among diverse human colonic and rumen isolates of the keystone starch-degrader Ruminococcus bromii.</title>
        <authorList>
            <person name="Mukhopadhya I."/>
            <person name="Morais S."/>
            <person name="Laverde-Gomez J."/>
            <person name="Sheridan P.O."/>
            <person name="Walker A.W."/>
            <person name="Kelly W."/>
            <person name="Klieve A.V."/>
            <person name="Ouwerkerk D."/>
            <person name="Duncan S.H."/>
            <person name="Louis P."/>
            <person name="Koropatkin N."/>
            <person name="Cockburn D."/>
            <person name="Kibler R."/>
            <person name="Cooper P.J."/>
            <person name="Sandoval C."/>
            <person name="Crost E."/>
            <person name="Juge N."/>
            <person name="Bayer E.A."/>
            <person name="Flint H.J."/>
        </authorList>
    </citation>
    <scope>NUCLEOTIDE SEQUENCE [LARGE SCALE GENOMIC DNA]</scope>
    <source>
        <strain evidence="3">ATCC 27255</strain>
    </source>
</reference>
<feature type="domain" description="Glycosyltransferase subfamily 4-like N-terminal" evidence="2">
    <location>
        <begin position="14"/>
        <end position="217"/>
    </location>
</feature>
<protein>
    <submittedName>
        <fullName evidence="3">Glycosyltransferase KanE</fullName>
        <ecNumber evidence="3">2.4.1.-</ecNumber>
    </submittedName>
</protein>
<dbReference type="RefSeq" id="WP_101029687.1">
    <property type="nucleotide sequence ID" value="NZ_CABMMZ010000073.1"/>
</dbReference>
<dbReference type="EC" id="2.4.1.-" evidence="3"/>
<proteinExistence type="predicted"/>
<dbReference type="PANTHER" id="PTHR45947:SF13">
    <property type="entry name" value="TRANSFERASE"/>
    <property type="match status" value="1"/>
</dbReference>
<evidence type="ECO:0000313" key="4">
    <source>
        <dbReference type="Proteomes" id="UP000233425"/>
    </source>
</evidence>
<sequence>MKILLVNKYHYVKGGSETYYFGLAKLLEEHGNEVIYFAMQDEKNYACPQSEYFSKNVDFNKSMSAVQKLSAGFHALYSFDAKKKIEKLIKDEKPDIVHINLVHRHITLSILNAIQKFNIPVVLTAHDLNCVCPTHTMLCDGKVCDRCVREHSYKPAIEQKCVKNSAMQTYLAVIEAKNYERMHMYDKIDFYICPSDFYRRQFVESHITKNPIVHWVNFLPSGTQYHLCKDIDDYFLFFGRLSVEKGLMSLVKAYHKGNFENKLYLVGDGPLRKDLETYVKENNLTDKVIFTGFQSGDELKKYVEHAKCVILPSEWYENGPYSILEAIAVGKPAIVSNYGGLPEIVDDGITGFICEPNNPDSLCECLKKMNSLSDDEYSRMSESALKKAKDSCDCEAYYNKLMKCYKELIKAKGGNKI</sequence>
<evidence type="ECO:0000259" key="1">
    <source>
        <dbReference type="Pfam" id="PF00534"/>
    </source>
</evidence>
<dbReference type="InterPro" id="IPR001296">
    <property type="entry name" value="Glyco_trans_1"/>
</dbReference>
<dbReference type="InterPro" id="IPR050194">
    <property type="entry name" value="Glycosyltransferase_grp1"/>
</dbReference>
<accession>A0A2N0UIU7</accession>
<gene>
    <name evidence="3" type="primary">kanE</name>
    <name evidence="3" type="ORF">RBATCC27255_01767</name>
</gene>
<dbReference type="Pfam" id="PF13439">
    <property type="entry name" value="Glyco_transf_4"/>
    <property type="match status" value="1"/>
</dbReference>
<dbReference type="PANTHER" id="PTHR45947">
    <property type="entry name" value="SULFOQUINOVOSYL TRANSFERASE SQD2"/>
    <property type="match status" value="1"/>
</dbReference>
<dbReference type="InterPro" id="IPR028098">
    <property type="entry name" value="Glyco_trans_4-like_N"/>
</dbReference>
<evidence type="ECO:0000313" key="3">
    <source>
        <dbReference type="EMBL" id="PKD26902.1"/>
    </source>
</evidence>
<evidence type="ECO:0000259" key="2">
    <source>
        <dbReference type="Pfam" id="PF13439"/>
    </source>
</evidence>
<organism evidence="3 4">
    <name type="scientific">Ruminococcus bromii</name>
    <dbReference type="NCBI Taxonomy" id="40518"/>
    <lineage>
        <taxon>Bacteria</taxon>
        <taxon>Bacillati</taxon>
        <taxon>Bacillota</taxon>
        <taxon>Clostridia</taxon>
        <taxon>Eubacteriales</taxon>
        <taxon>Oscillospiraceae</taxon>
        <taxon>Ruminococcus</taxon>
    </lineage>
</organism>
<dbReference type="Gene3D" id="3.40.50.2000">
    <property type="entry name" value="Glycogen Phosphorylase B"/>
    <property type="match status" value="2"/>
</dbReference>
<dbReference type="Pfam" id="PF00534">
    <property type="entry name" value="Glycos_transf_1"/>
    <property type="match status" value="1"/>
</dbReference>
<dbReference type="EMBL" id="NNSR01000073">
    <property type="protein sequence ID" value="PKD26902.1"/>
    <property type="molecule type" value="Genomic_DNA"/>
</dbReference>